<keyword evidence="9 16" id="KW-0479">Metal-binding</keyword>
<evidence type="ECO:0000256" key="6">
    <source>
        <dbReference type="ARBA" id="ARBA00022695"/>
    </source>
</evidence>
<dbReference type="NCBIfam" id="TIGR00573">
    <property type="entry name" value="dnaq"/>
    <property type="match status" value="1"/>
</dbReference>
<evidence type="ECO:0000256" key="1">
    <source>
        <dbReference type="ARBA" id="ARBA00001936"/>
    </source>
</evidence>
<dbReference type="InterPro" id="IPR012337">
    <property type="entry name" value="RNaseH-like_sf"/>
</dbReference>
<keyword evidence="11 16" id="KW-0269">Exonuclease</keyword>
<keyword evidence="7 16" id="KW-0235">DNA replication</keyword>
<proteinExistence type="predicted"/>
<evidence type="ECO:0000256" key="8">
    <source>
        <dbReference type="ARBA" id="ARBA00022722"/>
    </source>
</evidence>
<evidence type="ECO:0000256" key="16">
    <source>
        <dbReference type="RuleBase" id="RU364087"/>
    </source>
</evidence>
<gene>
    <name evidence="16 18" type="primary">dnaQ</name>
    <name evidence="18" type="ORF">AB7878_16685</name>
</gene>
<organism evidence="18 19">
    <name type="scientific">Rhodanobacter humi</name>
    <dbReference type="NCBI Taxonomy" id="1888173"/>
    <lineage>
        <taxon>Bacteria</taxon>
        <taxon>Pseudomonadati</taxon>
        <taxon>Pseudomonadota</taxon>
        <taxon>Gammaproteobacteria</taxon>
        <taxon>Lysobacterales</taxon>
        <taxon>Rhodanobacteraceae</taxon>
        <taxon>Rhodanobacter</taxon>
    </lineage>
</organism>
<accession>A0ABV4AV35</accession>
<dbReference type="InterPro" id="IPR036397">
    <property type="entry name" value="RNaseH_sf"/>
</dbReference>
<comment type="cofactor">
    <cofactor evidence="2 16">
        <name>Mg(2+)</name>
        <dbReference type="ChEBI" id="CHEBI:18420"/>
    </cofactor>
</comment>
<dbReference type="PANTHER" id="PTHR30231">
    <property type="entry name" value="DNA POLYMERASE III SUBUNIT EPSILON"/>
    <property type="match status" value="1"/>
</dbReference>
<keyword evidence="5 16" id="KW-0808">Transferase</keyword>
<comment type="cofactor">
    <cofactor evidence="1 16">
        <name>Mn(2+)</name>
        <dbReference type="ChEBI" id="CHEBI:29035"/>
    </cofactor>
</comment>
<evidence type="ECO:0000256" key="5">
    <source>
        <dbReference type="ARBA" id="ARBA00022679"/>
    </source>
</evidence>
<dbReference type="PANTHER" id="PTHR30231:SF41">
    <property type="entry name" value="DNA POLYMERASE III SUBUNIT EPSILON"/>
    <property type="match status" value="1"/>
</dbReference>
<dbReference type="Gene3D" id="3.30.420.10">
    <property type="entry name" value="Ribonuclease H-like superfamily/Ribonuclease H"/>
    <property type="match status" value="1"/>
</dbReference>
<dbReference type="EC" id="2.7.7.7" evidence="3 16"/>
<dbReference type="CDD" id="cd06131">
    <property type="entry name" value="DNA_pol_III_epsilon_Ecoli_like"/>
    <property type="match status" value="1"/>
</dbReference>
<evidence type="ECO:0000313" key="18">
    <source>
        <dbReference type="EMBL" id="MEY2184053.1"/>
    </source>
</evidence>
<comment type="subunit">
    <text evidence="16">DNA polymerase III contains a core (composed of alpha, epsilon and theta chains) that associates with a tau subunit. This core dimerizes to form the POLIII' complex. PolIII' associates with the gamma complex (composed of gamma, delta, delta', psi and chi chains) and with the beta chain to form the complete DNA polymerase III complex.</text>
</comment>
<dbReference type="InterPro" id="IPR006054">
    <property type="entry name" value="DnaQ"/>
</dbReference>
<keyword evidence="8 16" id="KW-0540">Nuclease</keyword>
<name>A0ABV4AV35_9GAMM</name>
<dbReference type="SMART" id="SM00479">
    <property type="entry name" value="EXOIII"/>
    <property type="match status" value="1"/>
</dbReference>
<evidence type="ECO:0000256" key="11">
    <source>
        <dbReference type="ARBA" id="ARBA00022839"/>
    </source>
</evidence>
<keyword evidence="10 16" id="KW-0378">Hydrolase</keyword>
<dbReference type="Pfam" id="PF00929">
    <property type="entry name" value="RNase_T"/>
    <property type="match status" value="1"/>
</dbReference>
<protein>
    <recommendedName>
        <fullName evidence="4 16">DNA polymerase III subunit epsilon</fullName>
        <ecNumber evidence="3 16">2.7.7.7</ecNumber>
    </recommendedName>
</protein>
<comment type="function">
    <text evidence="16">DNA polymerase III is a complex, multichain enzyme responsible for most of the replicative synthesis in bacteria. The epsilon subunit contain the editing function and is a proofreading 3'-5' exonuclease.</text>
</comment>
<feature type="domain" description="Exonuclease" evidence="17">
    <location>
        <begin position="2"/>
        <end position="175"/>
    </location>
</feature>
<dbReference type="EMBL" id="JBGBPY010000001">
    <property type="protein sequence ID" value="MEY2184053.1"/>
    <property type="molecule type" value="Genomic_DNA"/>
</dbReference>
<dbReference type="Proteomes" id="UP001562159">
    <property type="component" value="Unassembled WGS sequence"/>
</dbReference>
<sequence length="247" mass="26854">MRQVVLDTETTGLEVRQGHRLVEIACVEMVGRRLTGRYWQTYLNPQRAMDEGASQVTGIRDGDLVDKPLFASKADEFLAFVDGAELVIHNASFDVGFLDAELARLGEGYGRIGDRCSVLDTLAMARERYPGQRNSLDALCKRLGVDNSRRDLHGGLIDAQLLADVYLAMTSGQVALDLAFEQPQESAATTAAATPLVLRGRPRVLRASAEEVASHEQRLDALDKSAGGVSVWRKLETVDATVEAGLA</sequence>
<comment type="catalytic activity">
    <reaction evidence="15 16">
        <text>DNA(n) + a 2'-deoxyribonucleoside 5'-triphosphate = DNA(n+1) + diphosphate</text>
        <dbReference type="Rhea" id="RHEA:22508"/>
        <dbReference type="Rhea" id="RHEA-COMP:17339"/>
        <dbReference type="Rhea" id="RHEA-COMP:17340"/>
        <dbReference type="ChEBI" id="CHEBI:33019"/>
        <dbReference type="ChEBI" id="CHEBI:61560"/>
        <dbReference type="ChEBI" id="CHEBI:173112"/>
        <dbReference type="EC" id="2.7.7.7"/>
    </reaction>
</comment>
<dbReference type="GO" id="GO:0003887">
    <property type="term" value="F:DNA-directed DNA polymerase activity"/>
    <property type="evidence" value="ECO:0007669"/>
    <property type="project" value="UniProtKB-EC"/>
</dbReference>
<evidence type="ECO:0000313" key="19">
    <source>
        <dbReference type="Proteomes" id="UP001562159"/>
    </source>
</evidence>
<evidence type="ECO:0000256" key="7">
    <source>
        <dbReference type="ARBA" id="ARBA00022705"/>
    </source>
</evidence>
<dbReference type="InterPro" id="IPR006309">
    <property type="entry name" value="DnaQ_proteo"/>
</dbReference>
<keyword evidence="14 16" id="KW-0464">Manganese</keyword>
<evidence type="ECO:0000259" key="17">
    <source>
        <dbReference type="SMART" id="SM00479"/>
    </source>
</evidence>
<evidence type="ECO:0000256" key="10">
    <source>
        <dbReference type="ARBA" id="ARBA00022801"/>
    </source>
</evidence>
<reference evidence="18 19" key="1">
    <citation type="submission" date="2024-07" db="EMBL/GenBank/DDBJ databases">
        <title>Molecular mechanisms and environmental adaptations of flagellar loss and biofilm growth of Rhodanobacter under environmental stress.</title>
        <authorList>
            <person name="Chen M."/>
        </authorList>
    </citation>
    <scope>NUCLEOTIDE SEQUENCE [LARGE SCALE GENOMIC DNA]</scope>
    <source>
        <strain evidence="18 19">RS22</strain>
    </source>
</reference>
<evidence type="ECO:0000256" key="15">
    <source>
        <dbReference type="ARBA" id="ARBA00049244"/>
    </source>
</evidence>
<keyword evidence="12 16" id="KW-0460">Magnesium</keyword>
<evidence type="ECO:0000256" key="14">
    <source>
        <dbReference type="ARBA" id="ARBA00023211"/>
    </source>
</evidence>
<evidence type="ECO:0000256" key="12">
    <source>
        <dbReference type="ARBA" id="ARBA00022842"/>
    </source>
</evidence>
<keyword evidence="13 16" id="KW-0239">DNA-directed DNA polymerase</keyword>
<dbReference type="NCBIfam" id="TIGR01406">
    <property type="entry name" value="dnaQ_proteo"/>
    <property type="match status" value="1"/>
</dbReference>
<dbReference type="InterPro" id="IPR013520">
    <property type="entry name" value="Ribonucl_H"/>
</dbReference>
<comment type="caution">
    <text evidence="18">The sequence shown here is derived from an EMBL/GenBank/DDBJ whole genome shotgun (WGS) entry which is preliminary data.</text>
</comment>
<evidence type="ECO:0000256" key="2">
    <source>
        <dbReference type="ARBA" id="ARBA00001946"/>
    </source>
</evidence>
<evidence type="ECO:0000256" key="3">
    <source>
        <dbReference type="ARBA" id="ARBA00012417"/>
    </source>
</evidence>
<keyword evidence="19" id="KW-1185">Reference proteome</keyword>
<evidence type="ECO:0000256" key="9">
    <source>
        <dbReference type="ARBA" id="ARBA00022723"/>
    </source>
</evidence>
<evidence type="ECO:0000256" key="4">
    <source>
        <dbReference type="ARBA" id="ARBA00020352"/>
    </source>
</evidence>
<evidence type="ECO:0000256" key="13">
    <source>
        <dbReference type="ARBA" id="ARBA00022932"/>
    </source>
</evidence>
<dbReference type="SUPFAM" id="SSF53098">
    <property type="entry name" value="Ribonuclease H-like"/>
    <property type="match status" value="1"/>
</dbReference>
<keyword evidence="6 16" id="KW-0548">Nucleotidyltransferase</keyword>
<dbReference type="NCBIfam" id="NF004316">
    <property type="entry name" value="PRK05711.1"/>
    <property type="match status" value="1"/>
</dbReference>